<feature type="region of interest" description="Disordered" evidence="11">
    <location>
        <begin position="28"/>
        <end position="62"/>
    </location>
</feature>
<dbReference type="PROSITE" id="PS51073">
    <property type="entry name" value="RPEL"/>
    <property type="match status" value="1"/>
</dbReference>
<proteinExistence type="inferred from homology"/>
<evidence type="ECO:0000256" key="4">
    <source>
        <dbReference type="ARBA" id="ARBA00022490"/>
    </source>
</evidence>
<keyword evidence="13" id="KW-1185">Reference proteome</keyword>
<sequence length="133" mass="15158">MGQSLRVEIPAQDPQQHKSCAYAPLLHRDNDETEQHHSTMVGEGGSTGDTTPPPKRKGKFSTIGKIFKPWKWRKKKSSEKFKETSEELERKMSTRRTRQELIEQGLLKEVPDNARSPVGCGRNSINQVSETHF</sequence>
<keyword evidence="7 10" id="KW-0009">Actin-binding</keyword>
<evidence type="ECO:0000256" key="7">
    <source>
        <dbReference type="ARBA" id="ARBA00023203"/>
    </source>
</evidence>
<keyword evidence="4 10" id="KW-0963">Cytoplasm</keyword>
<evidence type="ECO:0000256" key="5">
    <source>
        <dbReference type="ARBA" id="ARBA00022737"/>
    </source>
</evidence>
<gene>
    <name evidence="12" type="primary">PHACTR4B</name>
    <name evidence="12" type="ORF">GOODEAATRI_003345</name>
</gene>
<comment type="function">
    <text evidence="10">Regulator of protein phosphatase 1 (PP1) required for neural tube and optic fissure closure, and enteric neural crest cell (ENCCs) migration during development. Acts as an activator of PP1. During neural tube closure, localizes to the ventral neural tube and activates PP1, leading to down-regulate cell proliferation within cranial neural tissue and the neural retina. Also acts as a regulator of migration of enteric neural crest cells (ENCCs) by activating PP1, leading to repression of the integrin signaling through the rho/rock pathway.</text>
</comment>
<reference evidence="12 13" key="1">
    <citation type="submission" date="2021-06" db="EMBL/GenBank/DDBJ databases">
        <authorList>
            <person name="Palmer J.M."/>
        </authorList>
    </citation>
    <scope>NUCLEOTIDE SEQUENCE [LARGE SCALE GENOMIC DNA]</scope>
    <source>
        <strain evidence="12 13">GA_2019</strain>
        <tissue evidence="12">Muscle</tissue>
    </source>
</reference>
<evidence type="ECO:0000256" key="3">
    <source>
        <dbReference type="ARBA" id="ARBA00022473"/>
    </source>
</evidence>
<keyword evidence="8 10" id="KW-0966">Cell projection</keyword>
<evidence type="ECO:0000256" key="2">
    <source>
        <dbReference type="ARBA" id="ARBA00011844"/>
    </source>
</evidence>
<feature type="compositionally biased region" description="Basic and acidic residues" evidence="11">
    <location>
        <begin position="28"/>
        <end position="37"/>
    </location>
</feature>
<protein>
    <recommendedName>
        <fullName evidence="10">Phosphatase and actin regulator 4</fullName>
    </recommendedName>
</protein>
<evidence type="ECO:0000256" key="1">
    <source>
        <dbReference type="ARBA" id="ARBA00009795"/>
    </source>
</evidence>
<evidence type="ECO:0000313" key="13">
    <source>
        <dbReference type="Proteomes" id="UP001476798"/>
    </source>
</evidence>
<comment type="caution">
    <text evidence="12">The sequence shown here is derived from an EMBL/GenBank/DDBJ whole genome shotgun (WGS) entry which is preliminary data.</text>
</comment>
<comment type="subunit">
    <text evidence="2 10">Binds PPP1CA and actin.</text>
</comment>
<evidence type="ECO:0000256" key="6">
    <source>
        <dbReference type="ARBA" id="ARBA00022902"/>
    </source>
</evidence>
<dbReference type="PANTHER" id="PTHR12751:SF4">
    <property type="entry name" value="PHOSPHATASE AND ACTIN REGULATOR 4"/>
    <property type="match status" value="1"/>
</dbReference>
<keyword evidence="6 10" id="KW-0524">Neurogenesis</keyword>
<dbReference type="Pfam" id="PF02755">
    <property type="entry name" value="RPEL"/>
    <property type="match status" value="1"/>
</dbReference>
<keyword evidence="3 10" id="KW-0217">Developmental protein</keyword>
<comment type="similarity">
    <text evidence="1 10">Belongs to the phosphatase and actin regulator family.</text>
</comment>
<feature type="region of interest" description="Disordered" evidence="11">
    <location>
        <begin position="76"/>
        <end position="97"/>
    </location>
</feature>
<feature type="repeat" description="RPEL" evidence="9">
    <location>
        <begin position="86"/>
        <end position="111"/>
    </location>
</feature>
<feature type="compositionally biased region" description="Basic and acidic residues" evidence="11">
    <location>
        <begin position="78"/>
        <end position="97"/>
    </location>
</feature>
<dbReference type="SMART" id="SM00707">
    <property type="entry name" value="RPEL"/>
    <property type="match status" value="1"/>
</dbReference>
<comment type="subcellular location">
    <subcellularLocation>
        <location evidence="10">Cytoplasm</location>
    </subcellularLocation>
    <subcellularLocation>
        <location evidence="10">Cell projection</location>
        <location evidence="10">Lamellipodium</location>
    </subcellularLocation>
</comment>
<accession>A0ABV0PUZ0</accession>
<keyword evidence="5" id="KW-0677">Repeat</keyword>
<dbReference type="Proteomes" id="UP001476798">
    <property type="component" value="Unassembled WGS sequence"/>
</dbReference>
<dbReference type="EMBL" id="JAHRIO010090089">
    <property type="protein sequence ID" value="MEQ2187304.1"/>
    <property type="molecule type" value="Genomic_DNA"/>
</dbReference>
<evidence type="ECO:0000256" key="11">
    <source>
        <dbReference type="SAM" id="MobiDB-lite"/>
    </source>
</evidence>
<feature type="compositionally biased region" description="Polar residues" evidence="11">
    <location>
        <begin position="123"/>
        <end position="133"/>
    </location>
</feature>
<evidence type="ECO:0000313" key="12">
    <source>
        <dbReference type="EMBL" id="MEQ2187304.1"/>
    </source>
</evidence>
<dbReference type="Gene3D" id="6.10.140.2040">
    <property type="match status" value="1"/>
</dbReference>
<evidence type="ECO:0000256" key="10">
    <source>
        <dbReference type="RuleBase" id="RU367131"/>
    </source>
</evidence>
<dbReference type="PANTHER" id="PTHR12751">
    <property type="entry name" value="PHOSPHATASE AND ACTIN REGULATOR PHACTR"/>
    <property type="match status" value="1"/>
</dbReference>
<evidence type="ECO:0000256" key="9">
    <source>
        <dbReference type="PROSITE-ProRule" id="PRU00401"/>
    </source>
</evidence>
<name>A0ABV0PUZ0_9TELE</name>
<evidence type="ECO:0000256" key="8">
    <source>
        <dbReference type="ARBA" id="ARBA00023273"/>
    </source>
</evidence>
<dbReference type="InterPro" id="IPR004018">
    <property type="entry name" value="RPEL_repeat"/>
</dbReference>
<organism evidence="12 13">
    <name type="scientific">Goodea atripinnis</name>
    <dbReference type="NCBI Taxonomy" id="208336"/>
    <lineage>
        <taxon>Eukaryota</taxon>
        <taxon>Metazoa</taxon>
        <taxon>Chordata</taxon>
        <taxon>Craniata</taxon>
        <taxon>Vertebrata</taxon>
        <taxon>Euteleostomi</taxon>
        <taxon>Actinopterygii</taxon>
        <taxon>Neopterygii</taxon>
        <taxon>Teleostei</taxon>
        <taxon>Neoteleostei</taxon>
        <taxon>Acanthomorphata</taxon>
        <taxon>Ovalentaria</taxon>
        <taxon>Atherinomorphae</taxon>
        <taxon>Cyprinodontiformes</taxon>
        <taxon>Goodeidae</taxon>
        <taxon>Goodea</taxon>
    </lineage>
</organism>
<feature type="region of interest" description="Disordered" evidence="11">
    <location>
        <begin position="111"/>
        <end position="133"/>
    </location>
</feature>